<dbReference type="InterPro" id="IPR023573">
    <property type="entry name" value="Ribosomal_eL20_dom"/>
</dbReference>
<dbReference type="HAMAP" id="MF_00273">
    <property type="entry name" value="Ribosomal_eL20"/>
    <property type="match status" value="1"/>
</dbReference>
<dbReference type="GO" id="GO:0006412">
    <property type="term" value="P:translation"/>
    <property type="evidence" value="ECO:0007669"/>
    <property type="project" value="InterPro"/>
</dbReference>
<proteinExistence type="inferred from homology"/>
<feature type="domain" description="Large ribosomal subunit protein eL20" evidence="5">
    <location>
        <begin position="7"/>
        <end position="128"/>
    </location>
</feature>
<dbReference type="InParanoid" id="F2UIW2"/>
<name>F2UIW2_SALR5</name>
<dbReference type="GO" id="GO:1990904">
    <property type="term" value="C:ribonucleoprotein complex"/>
    <property type="evidence" value="ECO:0007669"/>
    <property type="project" value="UniProtKB-KW"/>
</dbReference>
<dbReference type="OMA" id="CIFAKND"/>
<dbReference type="OrthoDB" id="1294322at2759"/>
<dbReference type="GeneID" id="16071562"/>
<dbReference type="FunCoup" id="F2UIW2">
    <property type="interactions" value="1202"/>
</dbReference>
<dbReference type="STRING" id="946362.F2UIW2"/>
<dbReference type="SUPFAM" id="SSF160374">
    <property type="entry name" value="RplX-like"/>
    <property type="match status" value="1"/>
</dbReference>
<dbReference type="eggNOG" id="KOG0829">
    <property type="taxonomic scope" value="Eukaryota"/>
</dbReference>
<dbReference type="GO" id="GO:0003735">
    <property type="term" value="F:structural constituent of ribosome"/>
    <property type="evidence" value="ECO:0007669"/>
    <property type="project" value="InterPro"/>
</dbReference>
<keyword evidence="2 4" id="KW-0689">Ribosomal protein</keyword>
<dbReference type="AlphaFoldDB" id="F2UIW2"/>
<keyword evidence="3 4" id="KW-0687">Ribonucleoprotein</keyword>
<evidence type="ECO:0000256" key="1">
    <source>
        <dbReference type="ARBA" id="ARBA00009362"/>
    </source>
</evidence>
<dbReference type="Proteomes" id="UP000007799">
    <property type="component" value="Unassembled WGS sequence"/>
</dbReference>
<dbReference type="GO" id="GO:0005840">
    <property type="term" value="C:ribosome"/>
    <property type="evidence" value="ECO:0007669"/>
    <property type="project" value="UniProtKB-KW"/>
</dbReference>
<dbReference type="InterPro" id="IPR028877">
    <property type="entry name" value="Ribosomal_eL20"/>
</dbReference>
<dbReference type="PANTHER" id="PTHR10052">
    <property type="entry name" value="60S RIBOSOMAL PROTEIN L18A"/>
    <property type="match status" value="1"/>
</dbReference>
<keyword evidence="7" id="KW-1185">Reference proteome</keyword>
<evidence type="ECO:0000313" key="7">
    <source>
        <dbReference type="Proteomes" id="UP000007799"/>
    </source>
</evidence>
<evidence type="ECO:0000313" key="6">
    <source>
        <dbReference type="EMBL" id="EGD77161.1"/>
    </source>
</evidence>
<dbReference type="Gene3D" id="3.10.20.10">
    <property type="match status" value="2"/>
</dbReference>
<gene>
    <name evidence="6" type="ORF">PTSG_07494</name>
</gene>
<protein>
    <recommendedName>
        <fullName evidence="4">60S ribosomal protein L18a</fullName>
    </recommendedName>
</protein>
<dbReference type="KEGG" id="sre:PTSG_07494"/>
<reference evidence="6" key="1">
    <citation type="submission" date="2009-08" db="EMBL/GenBank/DDBJ databases">
        <title>Annotation of Salpingoeca rosetta.</title>
        <authorList>
            <consortium name="The Broad Institute Genome Sequencing Platform"/>
            <person name="Russ C."/>
            <person name="Cuomo C."/>
            <person name="Burger G."/>
            <person name="Gray M.W."/>
            <person name="Holland P.W.H."/>
            <person name="King N."/>
            <person name="Lang F.B.F."/>
            <person name="Roger A.J."/>
            <person name="Ruiz-Trillo I."/>
            <person name="Young S.K."/>
            <person name="Zeng Q."/>
            <person name="Gargeya S."/>
            <person name="Alvarado L."/>
            <person name="Berlin A."/>
            <person name="Chapman S.B."/>
            <person name="Chen Z."/>
            <person name="Freedman E."/>
            <person name="Gellesch M."/>
            <person name="Goldberg J."/>
            <person name="Griggs A."/>
            <person name="Gujja S."/>
            <person name="Heilman E."/>
            <person name="Heiman D."/>
            <person name="Howarth C."/>
            <person name="Mehta T."/>
            <person name="Neiman D."/>
            <person name="Pearson M."/>
            <person name="Roberts A."/>
            <person name="Saif S."/>
            <person name="Shea T."/>
            <person name="Shenoy N."/>
            <person name="Sisk P."/>
            <person name="Stolte C."/>
            <person name="Sykes S."/>
            <person name="White J."/>
            <person name="Yandava C."/>
            <person name="Haas B."/>
            <person name="Nusbaum C."/>
            <person name="Birren B."/>
        </authorList>
    </citation>
    <scope>NUCLEOTIDE SEQUENCE [LARGE SCALE GENOMIC DNA]</scope>
    <source>
        <strain evidence="6">ATCC 50818</strain>
    </source>
</reference>
<dbReference type="RefSeq" id="XP_004991000.1">
    <property type="nucleotide sequence ID" value="XM_004990943.1"/>
</dbReference>
<dbReference type="PIRSF" id="PIRSF002190">
    <property type="entry name" value="Ribosomal_L18a"/>
    <property type="match status" value="1"/>
</dbReference>
<evidence type="ECO:0000256" key="4">
    <source>
        <dbReference type="PIRNR" id="PIRNR002190"/>
    </source>
</evidence>
<comment type="similarity">
    <text evidence="1 4">Belongs to the eukaryotic ribosomal protein eL20 family.</text>
</comment>
<dbReference type="InterPro" id="IPR021138">
    <property type="entry name" value="Ribosomal_eL20_eukaryotes"/>
</dbReference>
<organism evidence="7">
    <name type="scientific">Salpingoeca rosetta (strain ATCC 50818 / BSB-021)</name>
    <dbReference type="NCBI Taxonomy" id="946362"/>
    <lineage>
        <taxon>Eukaryota</taxon>
        <taxon>Choanoflagellata</taxon>
        <taxon>Craspedida</taxon>
        <taxon>Salpingoecidae</taxon>
        <taxon>Salpingoeca</taxon>
    </lineage>
</organism>
<sequence length="177" mass="21153">MKVSGQLRQYEIIGRKLPTEKEPEQPLYKMTIFAPNEVVAKSRFWYFLSQLKKMKRSTGQILRITRIHEKRRGVVRNYGIWLRYDSRSNTHNMYREYRDVSLANAVTNLYREMAARHRCRGRSIQIIRTDVIPASKCIRPHTKQFLDSKIKFPLPHRRFASQFKSRFVAKRPSTFFG</sequence>
<evidence type="ECO:0000256" key="2">
    <source>
        <dbReference type="ARBA" id="ARBA00022980"/>
    </source>
</evidence>
<dbReference type="Pfam" id="PF01775">
    <property type="entry name" value="Ribosomal_L18A"/>
    <property type="match status" value="1"/>
</dbReference>
<dbReference type="EMBL" id="GL832976">
    <property type="protein sequence ID" value="EGD77161.1"/>
    <property type="molecule type" value="Genomic_DNA"/>
</dbReference>
<evidence type="ECO:0000259" key="5">
    <source>
        <dbReference type="Pfam" id="PF01775"/>
    </source>
</evidence>
<evidence type="ECO:0000256" key="3">
    <source>
        <dbReference type="ARBA" id="ARBA00023274"/>
    </source>
</evidence>
<accession>F2UIW2</accession>
<dbReference type="FunFam" id="3.10.20.10:FF:000001">
    <property type="entry name" value="60S ribosomal protein L18a"/>
    <property type="match status" value="1"/>
</dbReference>
<dbReference type="FunFam" id="3.10.20.10:FF:000002">
    <property type="entry name" value="60S ribosomal protein L18a"/>
    <property type="match status" value="1"/>
</dbReference>